<dbReference type="Gene3D" id="3.30.43.10">
    <property type="entry name" value="Uridine Diphospho-n-acetylenolpyruvylglucosamine Reductase, domain 2"/>
    <property type="match status" value="1"/>
</dbReference>
<dbReference type="InterPro" id="IPR036318">
    <property type="entry name" value="FAD-bd_PCMH-like_sf"/>
</dbReference>
<dbReference type="AlphaFoldDB" id="A0A5B2VHF6"/>
<comment type="caution">
    <text evidence="5">The sequence shown here is derived from an EMBL/GenBank/DDBJ whole genome shotgun (WGS) entry which is preliminary data.</text>
</comment>
<reference evidence="5 6" key="2">
    <citation type="submission" date="2019-09" db="EMBL/GenBank/DDBJ databases">
        <authorList>
            <person name="Jin C."/>
        </authorList>
    </citation>
    <scope>NUCLEOTIDE SEQUENCE [LARGE SCALE GENOMIC DNA]</scope>
    <source>
        <strain evidence="5 6">BN140002</strain>
    </source>
</reference>
<organism evidence="5 6">
    <name type="scientific">Salinarimonas soli</name>
    <dbReference type="NCBI Taxonomy" id="1638099"/>
    <lineage>
        <taxon>Bacteria</taxon>
        <taxon>Pseudomonadati</taxon>
        <taxon>Pseudomonadota</taxon>
        <taxon>Alphaproteobacteria</taxon>
        <taxon>Hyphomicrobiales</taxon>
        <taxon>Salinarimonadaceae</taxon>
        <taxon>Salinarimonas</taxon>
    </lineage>
</organism>
<dbReference type="SMART" id="SM01092">
    <property type="entry name" value="CO_deh_flav_C"/>
    <property type="match status" value="1"/>
</dbReference>
<dbReference type="InterPro" id="IPR051312">
    <property type="entry name" value="Diverse_Substr_Oxidored"/>
</dbReference>
<keyword evidence="3" id="KW-0560">Oxidoreductase</keyword>
<dbReference type="EMBL" id="VUOA01000016">
    <property type="protein sequence ID" value="KAA2238038.1"/>
    <property type="molecule type" value="Genomic_DNA"/>
</dbReference>
<sequence length="267" mass="28278">MYAFTYHKPSSVRQAAAMLAKNEDAKLLAGGHTLLPTMKQRLASPSALIDLGAMPELKGIERKGRSVVIGAMTRHGEVAESAVVREAIPGLAELAELIGDPHVRHRGTIGGSVANNDPSADYPAALLALDATVITNKRKIAADEFFQGLFVTALEEGEIVTKVSFPVAQKAAYAKFRNPASRYALAGVFVAKRGSDVRVAVTGASENGVFRWTAAEEALKARFTAKSLEGMAPSPDGMIGDIHADSAYRAHLVGVMARRAVQAATSR</sequence>
<evidence type="ECO:0000256" key="1">
    <source>
        <dbReference type="ARBA" id="ARBA00022630"/>
    </source>
</evidence>
<evidence type="ECO:0000256" key="3">
    <source>
        <dbReference type="ARBA" id="ARBA00023002"/>
    </source>
</evidence>
<keyword evidence="1" id="KW-0285">Flavoprotein</keyword>
<dbReference type="FunFam" id="3.30.465.10:FF:000017">
    <property type="entry name" value="Xanthine dehydrogenase, FAD binding subunit"/>
    <property type="match status" value="1"/>
</dbReference>
<dbReference type="PROSITE" id="PS51387">
    <property type="entry name" value="FAD_PCMH"/>
    <property type="match status" value="1"/>
</dbReference>
<dbReference type="InterPro" id="IPR016166">
    <property type="entry name" value="FAD-bd_PCMH"/>
</dbReference>
<dbReference type="GO" id="GO:0016491">
    <property type="term" value="F:oxidoreductase activity"/>
    <property type="evidence" value="ECO:0007669"/>
    <property type="project" value="UniProtKB-KW"/>
</dbReference>
<dbReference type="Pfam" id="PF00941">
    <property type="entry name" value="FAD_binding_5"/>
    <property type="match status" value="1"/>
</dbReference>
<dbReference type="GO" id="GO:0071949">
    <property type="term" value="F:FAD binding"/>
    <property type="evidence" value="ECO:0007669"/>
    <property type="project" value="InterPro"/>
</dbReference>
<evidence type="ECO:0000256" key="2">
    <source>
        <dbReference type="ARBA" id="ARBA00022827"/>
    </source>
</evidence>
<dbReference type="SUPFAM" id="SSF55447">
    <property type="entry name" value="CO dehydrogenase flavoprotein C-terminal domain-like"/>
    <property type="match status" value="1"/>
</dbReference>
<feature type="domain" description="FAD-binding PCMH-type" evidence="4">
    <location>
        <begin position="1"/>
        <end position="170"/>
    </location>
</feature>
<proteinExistence type="predicted"/>
<dbReference type="InterPro" id="IPR036683">
    <property type="entry name" value="CO_DH_flav_C_dom_sf"/>
</dbReference>
<dbReference type="SUPFAM" id="SSF56176">
    <property type="entry name" value="FAD-binding/transporter-associated domain-like"/>
    <property type="match status" value="1"/>
</dbReference>
<dbReference type="PANTHER" id="PTHR42659">
    <property type="entry name" value="XANTHINE DEHYDROGENASE SUBUNIT C-RELATED"/>
    <property type="match status" value="1"/>
</dbReference>
<dbReference type="OrthoDB" id="9793944at2"/>
<protein>
    <submittedName>
        <fullName evidence="5">Xanthine dehydrogenase family protein subunit M</fullName>
    </submittedName>
</protein>
<keyword evidence="2" id="KW-0274">FAD</keyword>
<gene>
    <name evidence="5" type="ORF">F0L46_07135</name>
</gene>
<reference evidence="5 6" key="1">
    <citation type="submission" date="2019-09" db="EMBL/GenBank/DDBJ databases">
        <title>Salinarimonas rosea gen. nov., sp. nov., a new member of the a-2 subgroup of the Proteobacteria.</title>
        <authorList>
            <person name="Liu J."/>
        </authorList>
    </citation>
    <scope>NUCLEOTIDE SEQUENCE [LARGE SCALE GENOMIC DNA]</scope>
    <source>
        <strain evidence="5 6">BN140002</strain>
    </source>
</reference>
<evidence type="ECO:0000313" key="5">
    <source>
        <dbReference type="EMBL" id="KAA2238038.1"/>
    </source>
</evidence>
<dbReference type="Proteomes" id="UP000323142">
    <property type="component" value="Unassembled WGS sequence"/>
</dbReference>
<name>A0A5B2VHF6_9HYPH</name>
<accession>A0A5B2VHF6</accession>
<dbReference type="RefSeq" id="WP_149816370.1">
    <property type="nucleotide sequence ID" value="NZ_VUOA01000016.1"/>
</dbReference>
<keyword evidence="6" id="KW-1185">Reference proteome</keyword>
<dbReference type="InterPro" id="IPR016167">
    <property type="entry name" value="FAD-bd_PCMH_sub1"/>
</dbReference>
<evidence type="ECO:0000313" key="6">
    <source>
        <dbReference type="Proteomes" id="UP000323142"/>
    </source>
</evidence>
<dbReference type="Gene3D" id="3.30.390.50">
    <property type="entry name" value="CO dehydrogenase flavoprotein, C-terminal domain"/>
    <property type="match status" value="1"/>
</dbReference>
<dbReference type="InterPro" id="IPR002346">
    <property type="entry name" value="Mopterin_DH_FAD-bd"/>
</dbReference>
<evidence type="ECO:0000259" key="4">
    <source>
        <dbReference type="PROSITE" id="PS51387"/>
    </source>
</evidence>
<dbReference type="InterPro" id="IPR016169">
    <property type="entry name" value="FAD-bd_PCMH_sub2"/>
</dbReference>
<dbReference type="InterPro" id="IPR005107">
    <property type="entry name" value="CO_DH_flav_C"/>
</dbReference>
<dbReference type="Gene3D" id="3.30.465.10">
    <property type="match status" value="1"/>
</dbReference>
<dbReference type="PANTHER" id="PTHR42659:SF2">
    <property type="entry name" value="XANTHINE DEHYDROGENASE SUBUNIT C-RELATED"/>
    <property type="match status" value="1"/>
</dbReference>